<dbReference type="OMA" id="EAFMHWK"/>
<keyword evidence="4" id="KW-0443">Lipid metabolism</keyword>
<dbReference type="Gene3D" id="3.40.50.1820">
    <property type="entry name" value="alpha/beta hydrolase"/>
    <property type="match status" value="1"/>
</dbReference>
<protein>
    <recommendedName>
        <fullName evidence="1">1-alkyl-2-acetylglycerophosphocholine esterase</fullName>
        <ecNumber evidence="1">3.1.1.47</ecNumber>
    </recommendedName>
</protein>
<evidence type="ECO:0000256" key="3">
    <source>
        <dbReference type="ARBA" id="ARBA00022963"/>
    </source>
</evidence>
<evidence type="ECO:0000256" key="2">
    <source>
        <dbReference type="ARBA" id="ARBA00022801"/>
    </source>
</evidence>
<keyword evidence="2" id="KW-0378">Hydrolase</keyword>
<evidence type="ECO:0000256" key="1">
    <source>
        <dbReference type="ARBA" id="ARBA00013201"/>
    </source>
</evidence>
<accession>M2NA22</accession>
<name>M2NA22_BAUPA</name>
<dbReference type="GO" id="GO:0003847">
    <property type="term" value="F:1-alkyl-2-acetylglycerophosphocholine esterase activity"/>
    <property type="evidence" value="ECO:0007669"/>
    <property type="project" value="UniProtKB-EC"/>
</dbReference>
<dbReference type="InterPro" id="IPR029058">
    <property type="entry name" value="AB_hydrolase_fold"/>
</dbReference>
<evidence type="ECO:0000256" key="4">
    <source>
        <dbReference type="ARBA" id="ARBA00023098"/>
    </source>
</evidence>
<dbReference type="eggNOG" id="KOG3847">
    <property type="taxonomic scope" value="Eukaryota"/>
</dbReference>
<feature type="non-terminal residue" evidence="5">
    <location>
        <position position="1"/>
    </location>
</feature>
<dbReference type="SUPFAM" id="SSF53474">
    <property type="entry name" value="alpha/beta-Hydrolases"/>
    <property type="match status" value="1"/>
</dbReference>
<dbReference type="Pfam" id="PF03403">
    <property type="entry name" value="PAF-AH_p_II"/>
    <property type="match status" value="1"/>
</dbReference>
<keyword evidence="3" id="KW-0442">Lipid degradation</keyword>
<dbReference type="AlphaFoldDB" id="M2NA22"/>
<dbReference type="EC" id="3.1.1.47" evidence="1"/>
<evidence type="ECO:0000313" key="5">
    <source>
        <dbReference type="EMBL" id="EMD01054.1"/>
    </source>
</evidence>
<dbReference type="PANTHER" id="PTHR10272">
    <property type="entry name" value="PLATELET-ACTIVATING FACTOR ACETYLHYDROLASE"/>
    <property type="match status" value="1"/>
</dbReference>
<organism evidence="5 6">
    <name type="scientific">Baudoinia panamericana (strain UAMH 10762)</name>
    <name type="common">Angels' share fungus</name>
    <name type="synonym">Baudoinia compniacensis (strain UAMH 10762)</name>
    <dbReference type="NCBI Taxonomy" id="717646"/>
    <lineage>
        <taxon>Eukaryota</taxon>
        <taxon>Fungi</taxon>
        <taxon>Dikarya</taxon>
        <taxon>Ascomycota</taxon>
        <taxon>Pezizomycotina</taxon>
        <taxon>Dothideomycetes</taxon>
        <taxon>Dothideomycetidae</taxon>
        <taxon>Mycosphaerellales</taxon>
        <taxon>Teratosphaeriaceae</taxon>
        <taxon>Baudoinia</taxon>
    </lineage>
</organism>
<dbReference type="Proteomes" id="UP000011761">
    <property type="component" value="Unassembled WGS sequence"/>
</dbReference>
<dbReference type="GO" id="GO:0016042">
    <property type="term" value="P:lipid catabolic process"/>
    <property type="evidence" value="ECO:0007669"/>
    <property type="project" value="UniProtKB-KW"/>
</dbReference>
<sequence>TGSVPHAQKPKVRPPRGWRDKVVFPGRSLPTYTGPYPVATMEIEVPARDPRYFSHIKRDHKHLLQLETVLMTIYYPSSHHDRELRQMGSEKLSRQLWLGRPRLSIAQGYGKFAGLGNLALPLFIPALFTKLPAYRNAPLAHYWAPPVDTDSEGVDVKFEMGEKPEGASDEPEFPLILFSHGLGGTRTMYSSVCGEFASYGFVVCAVEHRDGSGPRTYVNFTKQPGACGSMDEREKKGHVDHKPEERKKGYEVIDYIFPKDNPYDTSPHSEGGVDRELRAAQIDLRMAELEEAYYVMCEIHRGEGHNVAKRNLRTKGYKASSSHGLKGVDWSKWKNRFHLDYVTACGHSFGAATVTEILRHSDRFPFVSQGIIYDIWGAGTRPPEKEAPHHRIRSPLLAINSEAFTYWPSNFELVESLIMEAQEAPYQNPSWLMTLRGTVHISQSDFSLLYRNVCSMFLKMTAEPQRALDLNINASLEFLSHVLPAELAQVNRAYKNENLLEARPAPLDRIPSNLLHRPMEKYTAMRLQIKHEWVYRISPTLYRKLQRREAKKSGRQPEGGDEIWLHVKPSPESIRLHLEKTEG</sequence>
<reference evidence="5 6" key="1">
    <citation type="journal article" date="2012" name="PLoS Pathog.">
        <title>Diverse lifestyles and strategies of plant pathogenesis encoded in the genomes of eighteen Dothideomycetes fungi.</title>
        <authorList>
            <person name="Ohm R.A."/>
            <person name="Feau N."/>
            <person name="Henrissat B."/>
            <person name="Schoch C.L."/>
            <person name="Horwitz B.A."/>
            <person name="Barry K.W."/>
            <person name="Condon B.J."/>
            <person name="Copeland A.C."/>
            <person name="Dhillon B."/>
            <person name="Glaser F."/>
            <person name="Hesse C.N."/>
            <person name="Kosti I."/>
            <person name="LaButti K."/>
            <person name="Lindquist E.A."/>
            <person name="Lucas S."/>
            <person name="Salamov A.A."/>
            <person name="Bradshaw R.E."/>
            <person name="Ciuffetti L."/>
            <person name="Hamelin R.C."/>
            <person name="Kema G.H.J."/>
            <person name="Lawrence C."/>
            <person name="Scott J.A."/>
            <person name="Spatafora J.W."/>
            <person name="Turgeon B.G."/>
            <person name="de Wit P.J.G.M."/>
            <person name="Zhong S."/>
            <person name="Goodwin S.B."/>
            <person name="Grigoriev I.V."/>
        </authorList>
    </citation>
    <scope>NUCLEOTIDE SEQUENCE [LARGE SCALE GENOMIC DNA]</scope>
    <source>
        <strain evidence="5 6">UAMH 10762</strain>
    </source>
</reference>
<feature type="non-terminal residue" evidence="5">
    <location>
        <position position="583"/>
    </location>
</feature>
<dbReference type="STRING" id="717646.M2NA22"/>
<dbReference type="KEGG" id="bcom:BAUCODRAFT_50008"/>
<keyword evidence="6" id="KW-1185">Reference proteome</keyword>
<dbReference type="PANTHER" id="PTHR10272:SF0">
    <property type="entry name" value="PLATELET-ACTIVATING FACTOR ACETYLHYDROLASE"/>
    <property type="match status" value="1"/>
</dbReference>
<dbReference type="RefSeq" id="XP_007672238.1">
    <property type="nucleotide sequence ID" value="XM_007674048.1"/>
</dbReference>
<evidence type="ECO:0000313" key="6">
    <source>
        <dbReference type="Proteomes" id="UP000011761"/>
    </source>
</evidence>
<dbReference type="OrthoDB" id="2363873at2759"/>
<proteinExistence type="predicted"/>
<dbReference type="GeneID" id="19114942"/>
<gene>
    <name evidence="5" type="ORF">BAUCODRAFT_50008</name>
</gene>
<dbReference type="EMBL" id="KB445550">
    <property type="protein sequence ID" value="EMD01054.1"/>
    <property type="molecule type" value="Genomic_DNA"/>
</dbReference>
<dbReference type="HOGENOM" id="CLU_022501_2_0_1"/>